<protein>
    <submittedName>
        <fullName evidence="1">Uncharacterized protein</fullName>
    </submittedName>
</protein>
<evidence type="ECO:0000313" key="2">
    <source>
        <dbReference type="Proteomes" id="UP001292094"/>
    </source>
</evidence>
<organism evidence="1 2">
    <name type="scientific">Petrolisthes manimaculis</name>
    <dbReference type="NCBI Taxonomy" id="1843537"/>
    <lineage>
        <taxon>Eukaryota</taxon>
        <taxon>Metazoa</taxon>
        <taxon>Ecdysozoa</taxon>
        <taxon>Arthropoda</taxon>
        <taxon>Crustacea</taxon>
        <taxon>Multicrustacea</taxon>
        <taxon>Malacostraca</taxon>
        <taxon>Eumalacostraca</taxon>
        <taxon>Eucarida</taxon>
        <taxon>Decapoda</taxon>
        <taxon>Pleocyemata</taxon>
        <taxon>Anomura</taxon>
        <taxon>Galatheoidea</taxon>
        <taxon>Porcellanidae</taxon>
        <taxon>Petrolisthes</taxon>
    </lineage>
</organism>
<sequence>MCLLVVVAVVSVEALPPPVVPIGPPAAVSAFLPPAAQAFIPSADQIKALNALHTTTAAPAPATPAAA</sequence>
<dbReference type="Proteomes" id="UP001292094">
    <property type="component" value="Unassembled WGS sequence"/>
</dbReference>
<name>A0AAE1UMN4_9EUCA</name>
<gene>
    <name evidence="1" type="ORF">Pmani_004992</name>
</gene>
<reference evidence="1" key="1">
    <citation type="submission" date="2023-11" db="EMBL/GenBank/DDBJ databases">
        <title>Genome assemblies of two species of porcelain crab, Petrolisthes cinctipes and Petrolisthes manimaculis (Anomura: Porcellanidae).</title>
        <authorList>
            <person name="Angst P."/>
        </authorList>
    </citation>
    <scope>NUCLEOTIDE SEQUENCE</scope>
    <source>
        <strain evidence="1">PB745_02</strain>
        <tissue evidence="1">Gill</tissue>
    </source>
</reference>
<dbReference type="AlphaFoldDB" id="A0AAE1UMN4"/>
<keyword evidence="2" id="KW-1185">Reference proteome</keyword>
<dbReference type="EMBL" id="JAWZYT010000367">
    <property type="protein sequence ID" value="KAK4324365.1"/>
    <property type="molecule type" value="Genomic_DNA"/>
</dbReference>
<comment type="caution">
    <text evidence="1">The sequence shown here is derived from an EMBL/GenBank/DDBJ whole genome shotgun (WGS) entry which is preliminary data.</text>
</comment>
<proteinExistence type="predicted"/>
<accession>A0AAE1UMN4</accession>
<evidence type="ECO:0000313" key="1">
    <source>
        <dbReference type="EMBL" id="KAK4324365.1"/>
    </source>
</evidence>